<evidence type="ECO:0000259" key="3">
    <source>
        <dbReference type="PROSITE" id="PS50943"/>
    </source>
</evidence>
<dbReference type="InterPro" id="IPR001387">
    <property type="entry name" value="Cro/C1-type_HTH"/>
</dbReference>
<feature type="domain" description="HTH cro/C1-type" evidence="3">
    <location>
        <begin position="29"/>
        <end position="83"/>
    </location>
</feature>
<dbReference type="Proteomes" id="UP001501074">
    <property type="component" value="Unassembled WGS sequence"/>
</dbReference>
<keyword evidence="5" id="KW-1185">Reference proteome</keyword>
<name>A0ABP6ZEQ3_9ACTN</name>
<dbReference type="InterPro" id="IPR010982">
    <property type="entry name" value="Lambda_DNA-bd_dom_sf"/>
</dbReference>
<evidence type="ECO:0000313" key="5">
    <source>
        <dbReference type="Proteomes" id="UP001501074"/>
    </source>
</evidence>
<comment type="caution">
    <text evidence="4">The sequence shown here is derived from an EMBL/GenBank/DDBJ whole genome shotgun (WGS) entry which is preliminary data.</text>
</comment>
<feature type="region of interest" description="Disordered" evidence="2">
    <location>
        <begin position="158"/>
        <end position="218"/>
    </location>
</feature>
<evidence type="ECO:0000256" key="2">
    <source>
        <dbReference type="SAM" id="MobiDB-lite"/>
    </source>
</evidence>
<dbReference type="PANTHER" id="PTHR46797">
    <property type="entry name" value="HTH-TYPE TRANSCRIPTIONAL REGULATOR"/>
    <property type="match status" value="1"/>
</dbReference>
<gene>
    <name evidence="4" type="ORF">GCM10022223_19350</name>
</gene>
<dbReference type="PROSITE" id="PS50943">
    <property type="entry name" value="HTH_CROC1"/>
    <property type="match status" value="1"/>
</dbReference>
<evidence type="ECO:0000313" key="4">
    <source>
        <dbReference type="EMBL" id="GAA3603821.1"/>
    </source>
</evidence>
<organism evidence="4 5">
    <name type="scientific">Kineosporia mesophila</name>
    <dbReference type="NCBI Taxonomy" id="566012"/>
    <lineage>
        <taxon>Bacteria</taxon>
        <taxon>Bacillati</taxon>
        <taxon>Actinomycetota</taxon>
        <taxon>Actinomycetes</taxon>
        <taxon>Kineosporiales</taxon>
        <taxon>Kineosporiaceae</taxon>
        <taxon>Kineosporia</taxon>
    </lineage>
</organism>
<sequence length="218" mass="23295">MQSANSSKHSGRVATIKVPDRVSDLGAFVREQRESAKLSLRQLSHVAGVSNPYLSQIERGLRKPSAEVLTQIAKGLQISAEALFQRAGLLEESVGVEAEVAIQSDMRLTARQKRVLLDIYETFRAENARDDAEAGRHAGDAAAEVAATVVPLIAKSGLKSAEADSDQATEPVVAAEDHPAGTGRRSVLKPATGRAPRTTRTRRSPAPKPSLREVGTDD</sequence>
<reference evidence="5" key="1">
    <citation type="journal article" date="2019" name="Int. J. Syst. Evol. Microbiol.">
        <title>The Global Catalogue of Microorganisms (GCM) 10K type strain sequencing project: providing services to taxonomists for standard genome sequencing and annotation.</title>
        <authorList>
            <consortium name="The Broad Institute Genomics Platform"/>
            <consortium name="The Broad Institute Genome Sequencing Center for Infectious Disease"/>
            <person name="Wu L."/>
            <person name="Ma J."/>
        </authorList>
    </citation>
    <scope>NUCLEOTIDE SEQUENCE [LARGE SCALE GENOMIC DNA]</scope>
    <source>
        <strain evidence="5">JCM 16902</strain>
    </source>
</reference>
<dbReference type="Pfam" id="PF01381">
    <property type="entry name" value="HTH_3"/>
    <property type="match status" value="1"/>
</dbReference>
<dbReference type="EMBL" id="BAAAZO010000003">
    <property type="protein sequence ID" value="GAA3603821.1"/>
    <property type="molecule type" value="Genomic_DNA"/>
</dbReference>
<keyword evidence="1" id="KW-0238">DNA-binding</keyword>
<proteinExistence type="predicted"/>
<dbReference type="InterPro" id="IPR050807">
    <property type="entry name" value="TransReg_Diox_bact_type"/>
</dbReference>
<dbReference type="SUPFAM" id="SSF47413">
    <property type="entry name" value="lambda repressor-like DNA-binding domains"/>
    <property type="match status" value="1"/>
</dbReference>
<dbReference type="Gene3D" id="1.10.260.40">
    <property type="entry name" value="lambda repressor-like DNA-binding domains"/>
    <property type="match status" value="1"/>
</dbReference>
<protein>
    <recommendedName>
        <fullName evidence="3">HTH cro/C1-type domain-containing protein</fullName>
    </recommendedName>
</protein>
<accession>A0ABP6ZEQ3</accession>
<dbReference type="PANTHER" id="PTHR46797:SF1">
    <property type="entry name" value="METHYLPHOSPHONATE SYNTHASE"/>
    <property type="match status" value="1"/>
</dbReference>
<dbReference type="CDD" id="cd00093">
    <property type="entry name" value="HTH_XRE"/>
    <property type="match status" value="1"/>
</dbReference>
<dbReference type="SMART" id="SM00530">
    <property type="entry name" value="HTH_XRE"/>
    <property type="match status" value="1"/>
</dbReference>
<evidence type="ECO:0000256" key="1">
    <source>
        <dbReference type="ARBA" id="ARBA00023125"/>
    </source>
</evidence>